<gene>
    <name evidence="1" type="ORF">PMAYCL1PPCAC_05063</name>
</gene>
<evidence type="ECO:0000313" key="2">
    <source>
        <dbReference type="Proteomes" id="UP001328107"/>
    </source>
</evidence>
<sequence>PEARPSQNTTSSCQFRPIGMLAIFTYKWSCHLFHCNGKRPIRAVELPVYIIAATRTSQIQGISAVLDREEKWLRYLMLHQNKLL</sequence>
<comment type="caution">
    <text evidence="1">The sequence shown here is derived from an EMBL/GenBank/DDBJ whole genome shotgun (WGS) entry which is preliminary data.</text>
</comment>
<evidence type="ECO:0000313" key="1">
    <source>
        <dbReference type="EMBL" id="GMR34868.1"/>
    </source>
</evidence>
<reference evidence="2" key="1">
    <citation type="submission" date="2022-10" db="EMBL/GenBank/DDBJ databases">
        <title>Genome assembly of Pristionchus species.</title>
        <authorList>
            <person name="Yoshida K."/>
            <person name="Sommer R.J."/>
        </authorList>
    </citation>
    <scope>NUCLEOTIDE SEQUENCE [LARGE SCALE GENOMIC DNA]</scope>
    <source>
        <strain evidence="2">RS5460</strain>
    </source>
</reference>
<feature type="non-terminal residue" evidence="1">
    <location>
        <position position="1"/>
    </location>
</feature>
<accession>A0AAN4Z5V1</accession>
<dbReference type="AlphaFoldDB" id="A0AAN4Z5V1"/>
<protein>
    <submittedName>
        <fullName evidence="1">Uncharacterized protein</fullName>
    </submittedName>
</protein>
<dbReference type="EMBL" id="BTRK01000002">
    <property type="protein sequence ID" value="GMR34868.1"/>
    <property type="molecule type" value="Genomic_DNA"/>
</dbReference>
<name>A0AAN4Z5V1_9BILA</name>
<dbReference type="Proteomes" id="UP001328107">
    <property type="component" value="Unassembled WGS sequence"/>
</dbReference>
<proteinExistence type="predicted"/>
<organism evidence="1 2">
    <name type="scientific">Pristionchus mayeri</name>
    <dbReference type="NCBI Taxonomy" id="1317129"/>
    <lineage>
        <taxon>Eukaryota</taxon>
        <taxon>Metazoa</taxon>
        <taxon>Ecdysozoa</taxon>
        <taxon>Nematoda</taxon>
        <taxon>Chromadorea</taxon>
        <taxon>Rhabditida</taxon>
        <taxon>Rhabditina</taxon>
        <taxon>Diplogasteromorpha</taxon>
        <taxon>Diplogasteroidea</taxon>
        <taxon>Neodiplogasteridae</taxon>
        <taxon>Pristionchus</taxon>
    </lineage>
</organism>
<feature type="non-terminal residue" evidence="1">
    <location>
        <position position="84"/>
    </location>
</feature>
<keyword evidence="2" id="KW-1185">Reference proteome</keyword>